<dbReference type="Gene3D" id="3.30.360.10">
    <property type="entry name" value="Dihydrodipicolinate Reductase, domain 2"/>
    <property type="match status" value="1"/>
</dbReference>
<name>A0A518E1N0_9BACT</name>
<dbReference type="InterPro" id="IPR000683">
    <property type="entry name" value="Gfo/Idh/MocA-like_OxRdtase_N"/>
</dbReference>
<evidence type="ECO:0000256" key="1">
    <source>
        <dbReference type="ARBA" id="ARBA00023002"/>
    </source>
</evidence>
<evidence type="ECO:0000313" key="4">
    <source>
        <dbReference type="EMBL" id="QDU98005.1"/>
    </source>
</evidence>
<dbReference type="SUPFAM" id="SSF55347">
    <property type="entry name" value="Glyceraldehyde-3-phosphate dehydrogenase-like, C-terminal domain"/>
    <property type="match status" value="1"/>
</dbReference>
<dbReference type="KEGG" id="lcre:Pla8534_58660"/>
<dbReference type="PANTHER" id="PTHR43818:SF11">
    <property type="entry name" value="BCDNA.GH03377"/>
    <property type="match status" value="1"/>
</dbReference>
<dbReference type="InterPro" id="IPR004104">
    <property type="entry name" value="Gfo/Idh/MocA-like_OxRdtase_C"/>
</dbReference>
<sequence length="367" mass="40203">MPAKYRVAVIGHTGRGNWGHGLDTFWRMMPECEVAAVADADPAGLAKAADRLHTKKAYADWRKMLDEVKPHVISICPRHPDQHAEMAIGAAQRGIHVFLEKPFCQNLEQADQIVAAFEKNNVKLALAHQTRYSPRVQAVRDLIMDDKLGTILELRGRGKEDHRGGGEDLWVLGSHVLNLMNVFGGEAHSCFGRVLQNGHRVTAADVAPGNDGLGPLAGDAVHAMYAMDDGVTGYFSSVKNMTGKPWRFGLQIFGSKGVVEIVTGYLPEVSFLPDSSWSPGRTASKWLPVTSAGVNKPETYEDGGHEAGNVAAVRDLLSAIEEDRQPECSMYEGRHTIEMIAGVFESHRQNAPVKLPLENRKNPLTML</sequence>
<dbReference type="PANTHER" id="PTHR43818">
    <property type="entry name" value="BCDNA.GH03377"/>
    <property type="match status" value="1"/>
</dbReference>
<dbReference type="InterPro" id="IPR036291">
    <property type="entry name" value="NAD(P)-bd_dom_sf"/>
</dbReference>
<evidence type="ECO:0000259" key="2">
    <source>
        <dbReference type="Pfam" id="PF01408"/>
    </source>
</evidence>
<dbReference type="InterPro" id="IPR050463">
    <property type="entry name" value="Gfo/Idh/MocA_oxidrdct_glycsds"/>
</dbReference>
<dbReference type="Pfam" id="PF01408">
    <property type="entry name" value="GFO_IDH_MocA"/>
    <property type="match status" value="1"/>
</dbReference>
<dbReference type="GO" id="GO:0016491">
    <property type="term" value="F:oxidoreductase activity"/>
    <property type="evidence" value="ECO:0007669"/>
    <property type="project" value="UniProtKB-KW"/>
</dbReference>
<feature type="domain" description="Gfo/Idh/MocA-like oxidoreductase C-terminal" evidence="3">
    <location>
        <begin position="163"/>
        <end position="355"/>
    </location>
</feature>
<protein>
    <submittedName>
        <fullName evidence="4">Oxidoreductase YteT</fullName>
        <ecNumber evidence="4">1.-.-.-</ecNumber>
    </submittedName>
</protein>
<proteinExistence type="predicted"/>
<dbReference type="RefSeq" id="WP_145056884.1">
    <property type="nucleotide sequence ID" value="NZ_CP036433.1"/>
</dbReference>
<evidence type="ECO:0000259" key="3">
    <source>
        <dbReference type="Pfam" id="PF02894"/>
    </source>
</evidence>
<keyword evidence="5" id="KW-1185">Reference proteome</keyword>
<reference evidence="4 5" key="1">
    <citation type="submission" date="2019-02" db="EMBL/GenBank/DDBJ databases">
        <title>Deep-cultivation of Planctomycetes and their phenomic and genomic characterization uncovers novel biology.</title>
        <authorList>
            <person name="Wiegand S."/>
            <person name="Jogler M."/>
            <person name="Boedeker C."/>
            <person name="Pinto D."/>
            <person name="Vollmers J."/>
            <person name="Rivas-Marin E."/>
            <person name="Kohn T."/>
            <person name="Peeters S.H."/>
            <person name="Heuer A."/>
            <person name="Rast P."/>
            <person name="Oberbeckmann S."/>
            <person name="Bunk B."/>
            <person name="Jeske O."/>
            <person name="Meyerdierks A."/>
            <person name="Storesund J.E."/>
            <person name="Kallscheuer N."/>
            <person name="Luecker S."/>
            <person name="Lage O.M."/>
            <person name="Pohl T."/>
            <person name="Merkel B.J."/>
            <person name="Hornburger P."/>
            <person name="Mueller R.-W."/>
            <person name="Bruemmer F."/>
            <person name="Labrenz M."/>
            <person name="Spormann A.M."/>
            <person name="Op den Camp H."/>
            <person name="Overmann J."/>
            <person name="Amann R."/>
            <person name="Jetten M.S.M."/>
            <person name="Mascher T."/>
            <person name="Medema M.H."/>
            <person name="Devos D.P."/>
            <person name="Kaster A.-K."/>
            <person name="Ovreas L."/>
            <person name="Rohde M."/>
            <person name="Galperin M.Y."/>
            <person name="Jogler C."/>
        </authorList>
    </citation>
    <scope>NUCLEOTIDE SEQUENCE [LARGE SCALE GENOMIC DNA]</scope>
    <source>
        <strain evidence="4 5">Pla85_3_4</strain>
    </source>
</reference>
<dbReference type="OrthoDB" id="9776544at2"/>
<dbReference type="GO" id="GO:0000166">
    <property type="term" value="F:nucleotide binding"/>
    <property type="evidence" value="ECO:0007669"/>
    <property type="project" value="InterPro"/>
</dbReference>
<dbReference type="EMBL" id="CP036433">
    <property type="protein sequence ID" value="QDU98005.1"/>
    <property type="molecule type" value="Genomic_DNA"/>
</dbReference>
<accession>A0A518E1N0</accession>
<gene>
    <name evidence="4" type="primary">yteT</name>
    <name evidence="4" type="ORF">Pla8534_58660</name>
</gene>
<dbReference type="Proteomes" id="UP000317648">
    <property type="component" value="Chromosome"/>
</dbReference>
<dbReference type="SUPFAM" id="SSF51735">
    <property type="entry name" value="NAD(P)-binding Rossmann-fold domains"/>
    <property type="match status" value="1"/>
</dbReference>
<dbReference type="AlphaFoldDB" id="A0A518E1N0"/>
<dbReference type="Pfam" id="PF02894">
    <property type="entry name" value="GFO_IDH_MocA_C"/>
    <property type="match status" value="1"/>
</dbReference>
<dbReference type="Gene3D" id="3.40.50.720">
    <property type="entry name" value="NAD(P)-binding Rossmann-like Domain"/>
    <property type="match status" value="1"/>
</dbReference>
<evidence type="ECO:0000313" key="5">
    <source>
        <dbReference type="Proteomes" id="UP000317648"/>
    </source>
</evidence>
<keyword evidence="1 4" id="KW-0560">Oxidoreductase</keyword>
<dbReference type="EC" id="1.-.-.-" evidence="4"/>
<organism evidence="4 5">
    <name type="scientific">Lignipirellula cremea</name>
    <dbReference type="NCBI Taxonomy" id="2528010"/>
    <lineage>
        <taxon>Bacteria</taxon>
        <taxon>Pseudomonadati</taxon>
        <taxon>Planctomycetota</taxon>
        <taxon>Planctomycetia</taxon>
        <taxon>Pirellulales</taxon>
        <taxon>Pirellulaceae</taxon>
        <taxon>Lignipirellula</taxon>
    </lineage>
</organism>
<feature type="domain" description="Gfo/Idh/MocA-like oxidoreductase N-terminal" evidence="2">
    <location>
        <begin position="6"/>
        <end position="127"/>
    </location>
</feature>